<dbReference type="InterPro" id="IPR051606">
    <property type="entry name" value="Polyketide_Oxido-like"/>
</dbReference>
<dbReference type="InterPro" id="IPR036291">
    <property type="entry name" value="NAD(P)-bd_dom_sf"/>
</dbReference>
<dbReference type="PANTHER" id="PTHR43355:SF2">
    <property type="entry name" value="FLAVIN REDUCTASE (NADPH)"/>
    <property type="match status" value="1"/>
</dbReference>
<dbReference type="OrthoDB" id="63935at2759"/>
<proteinExistence type="inferred from homology"/>
<evidence type="ECO:0000259" key="2">
    <source>
        <dbReference type="Pfam" id="PF13460"/>
    </source>
</evidence>
<feature type="domain" description="NAD(P)-binding" evidence="2">
    <location>
        <begin position="9"/>
        <end position="225"/>
    </location>
</feature>
<dbReference type="Gene3D" id="3.40.50.720">
    <property type="entry name" value="NAD(P)-binding Rossmann-like Domain"/>
    <property type="match status" value="1"/>
</dbReference>
<sequence>MSKTVAFFGASAGVGLATLKHTLAAGHHCIALCRVPSKLSKLFPASTTPNLTIVPGNAHDEAAVSKCLVASSGKLVDIIVSTIGAAPVMKGILPGIDDPEVCRKGMATLISALNSLRGNGVAGAPHVIVCSTTGMSKFGRDIPLAMVPLYHVVLKVPHQDKTIMEERLVASGEGFTIIRPSLLFNGASHKEVRVGIEDPKTGRESKAIGYAISREDVGQWVAESLILQSNAKYDNKIAMITY</sequence>
<dbReference type="InterPro" id="IPR016040">
    <property type="entry name" value="NAD(P)-bd_dom"/>
</dbReference>
<dbReference type="PANTHER" id="PTHR43355">
    <property type="entry name" value="FLAVIN REDUCTASE (NADPH)"/>
    <property type="match status" value="1"/>
</dbReference>
<protein>
    <recommendedName>
        <fullName evidence="2">NAD(P)-binding domain-containing protein</fullName>
    </recommendedName>
</protein>
<evidence type="ECO:0000313" key="3">
    <source>
        <dbReference type="EMBL" id="TVY36062.1"/>
    </source>
</evidence>
<dbReference type="Proteomes" id="UP000462212">
    <property type="component" value="Unassembled WGS sequence"/>
</dbReference>
<evidence type="ECO:0000313" key="4">
    <source>
        <dbReference type="Proteomes" id="UP000462212"/>
    </source>
</evidence>
<accession>A0A8H8RID2</accession>
<organism evidence="3 4">
    <name type="scientific">Lachnellula subtilissima</name>
    <dbReference type="NCBI Taxonomy" id="602034"/>
    <lineage>
        <taxon>Eukaryota</taxon>
        <taxon>Fungi</taxon>
        <taxon>Dikarya</taxon>
        <taxon>Ascomycota</taxon>
        <taxon>Pezizomycotina</taxon>
        <taxon>Leotiomycetes</taxon>
        <taxon>Helotiales</taxon>
        <taxon>Lachnaceae</taxon>
        <taxon>Lachnellula</taxon>
    </lineage>
</organism>
<dbReference type="AlphaFoldDB" id="A0A8H8RID2"/>
<dbReference type="GO" id="GO:0004074">
    <property type="term" value="F:biliverdin reductase [NAD(P)H] activity"/>
    <property type="evidence" value="ECO:0007669"/>
    <property type="project" value="TreeGrafter"/>
</dbReference>
<gene>
    <name evidence="3" type="ORF">LSUB1_G007865</name>
</gene>
<comment type="similarity">
    <text evidence="1">Belongs to the avfA family.</text>
</comment>
<evidence type="ECO:0000256" key="1">
    <source>
        <dbReference type="ARBA" id="ARBA00038376"/>
    </source>
</evidence>
<keyword evidence="4" id="KW-1185">Reference proteome</keyword>
<dbReference type="GO" id="GO:0042602">
    <property type="term" value="F:riboflavin reductase (NADPH) activity"/>
    <property type="evidence" value="ECO:0007669"/>
    <property type="project" value="TreeGrafter"/>
</dbReference>
<dbReference type="EMBL" id="QGMJ01000463">
    <property type="protein sequence ID" value="TVY36062.1"/>
    <property type="molecule type" value="Genomic_DNA"/>
</dbReference>
<name>A0A8H8RID2_9HELO</name>
<dbReference type="Pfam" id="PF13460">
    <property type="entry name" value="NAD_binding_10"/>
    <property type="match status" value="1"/>
</dbReference>
<dbReference type="SUPFAM" id="SSF51735">
    <property type="entry name" value="NAD(P)-binding Rossmann-fold domains"/>
    <property type="match status" value="1"/>
</dbReference>
<reference evidence="3 4" key="1">
    <citation type="submission" date="2018-05" db="EMBL/GenBank/DDBJ databases">
        <title>Genome sequencing and assembly of the regulated plant pathogen Lachnellula willkommii and related sister species for the development of diagnostic species identification markers.</title>
        <authorList>
            <person name="Giroux E."/>
            <person name="Bilodeau G."/>
        </authorList>
    </citation>
    <scope>NUCLEOTIDE SEQUENCE [LARGE SCALE GENOMIC DNA]</scope>
    <source>
        <strain evidence="3 4">CBS 197.66</strain>
    </source>
</reference>
<comment type="caution">
    <text evidence="3">The sequence shown here is derived from an EMBL/GenBank/DDBJ whole genome shotgun (WGS) entry which is preliminary data.</text>
</comment>